<name>A0ABQ1XUQ9_9MICC</name>
<dbReference type="Pfam" id="PF03995">
    <property type="entry name" value="Inhibitor_I36"/>
    <property type="match status" value="1"/>
</dbReference>
<sequence length="121" mass="12704">MRVFKAGLVTVAAAFVGLAGIATPAQAATGWDRCEAGYFCAFTGPNGTGVIAQYKVGDPDLSDNIGPTGMDDNIESIWNRTGSMWGVHRQIGGQQGWAMGAGAKLGYLGDFANRISVITRY</sequence>
<comment type="caution">
    <text evidence="2">The sequence shown here is derived from an EMBL/GenBank/DDBJ whole genome shotgun (WGS) entry which is preliminary data.</text>
</comment>
<evidence type="ECO:0000313" key="3">
    <source>
        <dbReference type="Proteomes" id="UP000596938"/>
    </source>
</evidence>
<evidence type="ECO:0008006" key="4">
    <source>
        <dbReference type="Google" id="ProtNLM"/>
    </source>
</evidence>
<accession>A0ABQ1XUQ9</accession>
<keyword evidence="3" id="KW-1185">Reference proteome</keyword>
<feature type="signal peptide" evidence="1">
    <location>
        <begin position="1"/>
        <end position="27"/>
    </location>
</feature>
<reference evidence="3" key="1">
    <citation type="journal article" date="2019" name="Int. J. Syst. Evol. Microbiol.">
        <title>The Global Catalogue of Microorganisms (GCM) 10K type strain sequencing project: providing services to taxonomists for standard genome sequencing and annotation.</title>
        <authorList>
            <consortium name="The Broad Institute Genomics Platform"/>
            <consortium name="The Broad Institute Genome Sequencing Center for Infectious Disease"/>
            <person name="Wu L."/>
            <person name="Ma J."/>
        </authorList>
    </citation>
    <scope>NUCLEOTIDE SEQUENCE [LARGE SCALE GENOMIC DNA]</scope>
    <source>
        <strain evidence="3">CGMCC 1.1927</strain>
    </source>
</reference>
<feature type="chain" id="PRO_5047400711" description="Peptidase inhibitor family I36" evidence="1">
    <location>
        <begin position="28"/>
        <end position="121"/>
    </location>
</feature>
<protein>
    <recommendedName>
        <fullName evidence="4">Peptidase inhibitor family I36</fullName>
    </recommendedName>
</protein>
<gene>
    <name evidence="2" type="ORF">GCM10011577_29990</name>
</gene>
<dbReference type="Proteomes" id="UP000596938">
    <property type="component" value="Unassembled WGS sequence"/>
</dbReference>
<keyword evidence="1" id="KW-0732">Signal</keyword>
<dbReference type="RefSeq" id="WP_188812199.1">
    <property type="nucleotide sequence ID" value="NZ_BAAAWV010000001.1"/>
</dbReference>
<evidence type="ECO:0000256" key="1">
    <source>
        <dbReference type="SAM" id="SignalP"/>
    </source>
</evidence>
<dbReference type="EMBL" id="BMKU01000010">
    <property type="protein sequence ID" value="GGH03968.1"/>
    <property type="molecule type" value="Genomic_DNA"/>
</dbReference>
<evidence type="ECO:0000313" key="2">
    <source>
        <dbReference type="EMBL" id="GGH03968.1"/>
    </source>
</evidence>
<proteinExistence type="predicted"/>
<organism evidence="2 3">
    <name type="scientific">Pseudarthrobacter polychromogenes</name>
    <dbReference type="NCBI Taxonomy" id="1676"/>
    <lineage>
        <taxon>Bacteria</taxon>
        <taxon>Bacillati</taxon>
        <taxon>Actinomycetota</taxon>
        <taxon>Actinomycetes</taxon>
        <taxon>Micrococcales</taxon>
        <taxon>Micrococcaceae</taxon>
        <taxon>Pseudarthrobacter</taxon>
    </lineage>
</organism>